<reference evidence="6 7" key="1">
    <citation type="submission" date="2020-02" db="EMBL/GenBank/DDBJ databases">
        <title>Draft genome sequence of Lactococcus sp. Hs30E4-3.</title>
        <authorList>
            <person name="Noda S."/>
            <person name="Yuki M."/>
            <person name="Ohkuma M."/>
        </authorList>
    </citation>
    <scope>NUCLEOTIDE SEQUENCE [LARGE SCALE GENOMIC DNA]</scope>
    <source>
        <strain evidence="6 7">Hs30E4-3</strain>
    </source>
</reference>
<feature type="binding site" evidence="4">
    <location>
        <position position="50"/>
    </location>
    <ligand>
        <name>substrate</name>
    </ligand>
</feature>
<dbReference type="SUPFAM" id="SSF100950">
    <property type="entry name" value="NagB/RpiA/CoA transferase-like"/>
    <property type="match status" value="1"/>
</dbReference>
<evidence type="ECO:0000313" key="6">
    <source>
        <dbReference type="EMBL" id="GFH42302.1"/>
    </source>
</evidence>
<organism evidence="6 7">
    <name type="scientific">Pseudolactococcus hodotermopsidis</name>
    <dbReference type="NCBI Taxonomy" id="2709157"/>
    <lineage>
        <taxon>Bacteria</taxon>
        <taxon>Bacillati</taxon>
        <taxon>Bacillota</taxon>
        <taxon>Bacilli</taxon>
        <taxon>Lactobacillales</taxon>
        <taxon>Streptococcaceae</taxon>
        <taxon>Pseudolactococcus</taxon>
    </lineage>
</organism>
<evidence type="ECO:0000256" key="2">
    <source>
        <dbReference type="ARBA" id="ARBA00022741"/>
    </source>
</evidence>
<evidence type="ECO:0000256" key="5">
    <source>
        <dbReference type="RuleBase" id="RU361279"/>
    </source>
</evidence>
<dbReference type="GO" id="GO:0030272">
    <property type="term" value="F:5-formyltetrahydrofolate cyclo-ligase activity"/>
    <property type="evidence" value="ECO:0007669"/>
    <property type="project" value="UniProtKB-EC"/>
</dbReference>
<dbReference type="InterPro" id="IPR024185">
    <property type="entry name" value="FTHF_cligase-like_sf"/>
</dbReference>
<proteinExistence type="inferred from homology"/>
<dbReference type="RefSeq" id="WP_172208279.1">
    <property type="nucleotide sequence ID" value="NZ_BLLI01000019.1"/>
</dbReference>
<dbReference type="GO" id="GO:0009396">
    <property type="term" value="P:folic acid-containing compound biosynthetic process"/>
    <property type="evidence" value="ECO:0007669"/>
    <property type="project" value="TreeGrafter"/>
</dbReference>
<comment type="caution">
    <text evidence="6">The sequence shown here is derived from an EMBL/GenBank/DDBJ whole genome shotgun (WGS) entry which is preliminary data.</text>
</comment>
<dbReference type="EMBL" id="BLLI01000019">
    <property type="protein sequence ID" value="GFH42302.1"/>
    <property type="molecule type" value="Genomic_DNA"/>
</dbReference>
<dbReference type="InterPro" id="IPR037171">
    <property type="entry name" value="NagB/RpiA_transferase-like"/>
</dbReference>
<dbReference type="GO" id="GO:0046872">
    <property type="term" value="F:metal ion binding"/>
    <property type="evidence" value="ECO:0007669"/>
    <property type="project" value="UniProtKB-KW"/>
</dbReference>
<keyword evidence="5" id="KW-0460">Magnesium</keyword>
<feature type="binding site" evidence="4">
    <location>
        <position position="55"/>
    </location>
    <ligand>
        <name>substrate</name>
    </ligand>
</feature>
<keyword evidence="7" id="KW-1185">Reference proteome</keyword>
<dbReference type="NCBIfam" id="TIGR02727">
    <property type="entry name" value="MTHFS_bact"/>
    <property type="match status" value="1"/>
</dbReference>
<feature type="binding site" evidence="4">
    <location>
        <begin position="124"/>
        <end position="132"/>
    </location>
    <ligand>
        <name>ATP</name>
        <dbReference type="ChEBI" id="CHEBI:30616"/>
    </ligand>
</feature>
<name>A0A6A0BA87_9LACT</name>
<comment type="similarity">
    <text evidence="1 5">Belongs to the 5-formyltetrahydrofolate cyclo-ligase family.</text>
</comment>
<dbReference type="PANTHER" id="PTHR23407">
    <property type="entry name" value="ATPASE INHIBITOR/5-FORMYLTETRAHYDROFOLATE CYCLO-LIGASE"/>
    <property type="match status" value="1"/>
</dbReference>
<gene>
    <name evidence="6" type="primary">ybhA</name>
    <name evidence="6" type="ORF">Hs30E_08530</name>
</gene>
<dbReference type="Pfam" id="PF01812">
    <property type="entry name" value="5-FTHF_cyc-lig"/>
    <property type="match status" value="1"/>
</dbReference>
<evidence type="ECO:0000256" key="4">
    <source>
        <dbReference type="PIRSR" id="PIRSR006806-1"/>
    </source>
</evidence>
<dbReference type="Proteomes" id="UP000480303">
    <property type="component" value="Unassembled WGS sequence"/>
</dbReference>
<dbReference type="AlphaFoldDB" id="A0A6A0BA87"/>
<evidence type="ECO:0000313" key="7">
    <source>
        <dbReference type="Proteomes" id="UP000480303"/>
    </source>
</evidence>
<evidence type="ECO:0000256" key="3">
    <source>
        <dbReference type="ARBA" id="ARBA00022840"/>
    </source>
</evidence>
<comment type="catalytic activity">
    <reaction evidence="5">
        <text>(6S)-5-formyl-5,6,7,8-tetrahydrofolate + ATP = (6R)-5,10-methenyltetrahydrofolate + ADP + phosphate</text>
        <dbReference type="Rhea" id="RHEA:10488"/>
        <dbReference type="ChEBI" id="CHEBI:30616"/>
        <dbReference type="ChEBI" id="CHEBI:43474"/>
        <dbReference type="ChEBI" id="CHEBI:57455"/>
        <dbReference type="ChEBI" id="CHEBI:57457"/>
        <dbReference type="ChEBI" id="CHEBI:456216"/>
        <dbReference type="EC" id="6.3.3.2"/>
    </reaction>
</comment>
<comment type="cofactor">
    <cofactor evidence="5">
        <name>Mg(2+)</name>
        <dbReference type="ChEBI" id="CHEBI:18420"/>
    </cofactor>
</comment>
<accession>A0A6A0BA87</accession>
<dbReference type="PIRSF" id="PIRSF006806">
    <property type="entry name" value="FTHF_cligase"/>
    <property type="match status" value="1"/>
</dbReference>
<sequence>MKKKAEIRKKMKISLNSFDLQEKQRQTTLILDQFLTSEVYRNSEIIAAFMPMPFEFDMTRVLADQTKQIVIPKTLPNRQMIFTDFDENDLVMTDFGVKEALSNVAVTPDLIIVPGLAWSHDGYRVGFGGGYYDRYLANFKGITVSLVYNFQMVDKMPVDAYDIPIKNIFTI</sequence>
<protein>
    <recommendedName>
        <fullName evidence="5">5-formyltetrahydrofolate cyclo-ligase</fullName>
        <ecNumber evidence="5">6.3.3.2</ecNumber>
    </recommendedName>
</protein>
<dbReference type="Gene3D" id="3.40.50.10420">
    <property type="entry name" value="NagB/RpiA/CoA transferase-like"/>
    <property type="match status" value="1"/>
</dbReference>
<keyword evidence="2 4" id="KW-0547">Nucleotide-binding</keyword>
<keyword evidence="3 4" id="KW-0067">ATP-binding</keyword>
<keyword evidence="5" id="KW-0479">Metal-binding</keyword>
<dbReference type="EC" id="6.3.3.2" evidence="5"/>
<evidence type="ECO:0000256" key="1">
    <source>
        <dbReference type="ARBA" id="ARBA00010638"/>
    </source>
</evidence>
<dbReference type="InterPro" id="IPR002698">
    <property type="entry name" value="FTHF_cligase"/>
</dbReference>
<keyword evidence="6" id="KW-0436">Ligase</keyword>
<dbReference type="GO" id="GO:0035999">
    <property type="term" value="P:tetrahydrofolate interconversion"/>
    <property type="evidence" value="ECO:0007669"/>
    <property type="project" value="TreeGrafter"/>
</dbReference>
<dbReference type="GO" id="GO:0005524">
    <property type="term" value="F:ATP binding"/>
    <property type="evidence" value="ECO:0007669"/>
    <property type="project" value="UniProtKB-KW"/>
</dbReference>
<dbReference type="PANTHER" id="PTHR23407:SF1">
    <property type="entry name" value="5-FORMYLTETRAHYDROFOLATE CYCLO-LIGASE"/>
    <property type="match status" value="1"/>
</dbReference>
<feature type="binding site" evidence="4">
    <location>
        <begin position="4"/>
        <end position="8"/>
    </location>
    <ligand>
        <name>ATP</name>
        <dbReference type="ChEBI" id="CHEBI:30616"/>
    </ligand>
</feature>